<dbReference type="KEGG" id="plt:Plut_0687"/>
<keyword evidence="3" id="KW-1185">Reference proteome</keyword>
<name>Q3B516_CHLL3</name>
<reference evidence="3" key="1">
    <citation type="submission" date="2005-08" db="EMBL/GenBank/DDBJ databases">
        <title>Complete sequence of Pelodictyon luteolum DSM 273.</title>
        <authorList>
            <consortium name="US DOE Joint Genome Institute"/>
            <person name="Copeland A."/>
            <person name="Lucas S."/>
            <person name="Lapidus A."/>
            <person name="Barry K."/>
            <person name="Detter J.C."/>
            <person name="Glavina T."/>
            <person name="Hammon N."/>
            <person name="Israni S."/>
            <person name="Pitluck S."/>
            <person name="Bryant D."/>
            <person name="Schmutz J."/>
            <person name="Larimer F."/>
            <person name="Land M."/>
            <person name="Kyrpides N."/>
            <person name="Ivanova N."/>
            <person name="Richardson P."/>
        </authorList>
    </citation>
    <scope>NUCLEOTIDE SEQUENCE [LARGE SCALE GENOMIC DNA]</scope>
    <source>
        <strain evidence="3">DSM 273 / BCRC 81028 / 2530</strain>
    </source>
</reference>
<dbReference type="SUPFAM" id="SSF47413">
    <property type="entry name" value="lambda repressor-like DNA-binding domains"/>
    <property type="match status" value="1"/>
</dbReference>
<gene>
    <name evidence="2" type="ordered locus">Plut_0687</name>
</gene>
<dbReference type="InterPro" id="IPR010982">
    <property type="entry name" value="Lambda_DNA-bd_dom_sf"/>
</dbReference>
<proteinExistence type="predicted"/>
<dbReference type="CDD" id="cd00093">
    <property type="entry name" value="HTH_XRE"/>
    <property type="match status" value="1"/>
</dbReference>
<organism evidence="2 3">
    <name type="scientific">Chlorobium luteolum (strain DSM 273 / BCRC 81028 / 2530)</name>
    <name type="common">Pelodictyon luteolum</name>
    <dbReference type="NCBI Taxonomy" id="319225"/>
    <lineage>
        <taxon>Bacteria</taxon>
        <taxon>Pseudomonadati</taxon>
        <taxon>Chlorobiota</taxon>
        <taxon>Chlorobiia</taxon>
        <taxon>Chlorobiales</taxon>
        <taxon>Chlorobiaceae</taxon>
        <taxon>Chlorobium/Pelodictyon group</taxon>
        <taxon>Pelodictyon</taxon>
    </lineage>
</organism>
<dbReference type="HOGENOM" id="CLU_2233955_0_0_10"/>
<evidence type="ECO:0000313" key="2">
    <source>
        <dbReference type="EMBL" id="ABB23565.1"/>
    </source>
</evidence>
<protein>
    <submittedName>
        <fullName evidence="2">Transcriptional regulator, XRE family</fullName>
    </submittedName>
</protein>
<dbReference type="Proteomes" id="UP000002709">
    <property type="component" value="Chromosome"/>
</dbReference>
<dbReference type="Gene3D" id="1.10.260.40">
    <property type="entry name" value="lambda repressor-like DNA-binding domains"/>
    <property type="match status" value="1"/>
</dbReference>
<sequence>MTEIKRAQAALRLGRNIRAARVKAGYSREKLSELSGLSTNYIGIIERGMKNITIINCQRLACALSTSIDKLLEGVFHSTNEARNTTCPSGCILFNKTGECESKEH</sequence>
<dbReference type="AlphaFoldDB" id="Q3B516"/>
<dbReference type="Pfam" id="PF01381">
    <property type="entry name" value="HTH_3"/>
    <property type="match status" value="1"/>
</dbReference>
<dbReference type="InterPro" id="IPR001387">
    <property type="entry name" value="Cro/C1-type_HTH"/>
</dbReference>
<dbReference type="PROSITE" id="PS50943">
    <property type="entry name" value="HTH_CROC1"/>
    <property type="match status" value="1"/>
</dbReference>
<dbReference type="RefSeq" id="WP_011357440.1">
    <property type="nucleotide sequence ID" value="NC_007512.1"/>
</dbReference>
<accession>Q3B516</accession>
<dbReference type="STRING" id="319225.Plut_0687"/>
<dbReference type="SMART" id="SM00530">
    <property type="entry name" value="HTH_XRE"/>
    <property type="match status" value="1"/>
</dbReference>
<feature type="domain" description="HTH cro/C1-type" evidence="1">
    <location>
        <begin position="17"/>
        <end position="71"/>
    </location>
</feature>
<evidence type="ECO:0000313" key="3">
    <source>
        <dbReference type="Proteomes" id="UP000002709"/>
    </source>
</evidence>
<dbReference type="OrthoDB" id="2902336at2"/>
<dbReference type="GO" id="GO:0003677">
    <property type="term" value="F:DNA binding"/>
    <property type="evidence" value="ECO:0007669"/>
    <property type="project" value="InterPro"/>
</dbReference>
<evidence type="ECO:0000259" key="1">
    <source>
        <dbReference type="PROSITE" id="PS50943"/>
    </source>
</evidence>
<dbReference type="EMBL" id="CP000096">
    <property type="protein sequence ID" value="ABB23565.1"/>
    <property type="molecule type" value="Genomic_DNA"/>
</dbReference>